<dbReference type="SUPFAM" id="SSF52972">
    <property type="entry name" value="ITPase-like"/>
    <property type="match status" value="1"/>
</dbReference>
<evidence type="ECO:0000256" key="1">
    <source>
        <dbReference type="ARBA" id="ARBA00001968"/>
    </source>
</evidence>
<comment type="function">
    <text evidence="4">Nucleoside triphosphate pyrophosphatase. May have a dual role in cell division arrest and in preventing the incorporation of modified nucleotides into cellular nucleic acids.</text>
</comment>
<feature type="active site" description="Proton acceptor" evidence="4">
    <location>
        <position position="73"/>
    </location>
</feature>
<gene>
    <name evidence="5" type="ORF">GCM10007879_10990</name>
</gene>
<dbReference type="PANTHER" id="PTHR43213:SF5">
    <property type="entry name" value="BIFUNCTIONAL DTTP_UTP PYROPHOSPHATASE_METHYLTRANSFERASE PROTEIN-RELATED"/>
    <property type="match status" value="1"/>
</dbReference>
<dbReference type="Gene3D" id="3.90.950.10">
    <property type="match status" value="1"/>
</dbReference>
<evidence type="ECO:0000256" key="2">
    <source>
        <dbReference type="ARBA" id="ARBA00022801"/>
    </source>
</evidence>
<comment type="caution">
    <text evidence="4">Lacks conserved residue(s) required for the propagation of feature annotation.</text>
</comment>
<comment type="catalytic activity">
    <reaction evidence="4">
        <text>a 2'-deoxyribonucleoside 5'-triphosphate + H2O = a 2'-deoxyribonucleoside 5'-phosphate + diphosphate + H(+)</text>
        <dbReference type="Rhea" id="RHEA:44644"/>
        <dbReference type="ChEBI" id="CHEBI:15377"/>
        <dbReference type="ChEBI" id="CHEBI:15378"/>
        <dbReference type="ChEBI" id="CHEBI:33019"/>
        <dbReference type="ChEBI" id="CHEBI:61560"/>
        <dbReference type="ChEBI" id="CHEBI:65317"/>
        <dbReference type="EC" id="3.6.1.9"/>
    </reaction>
</comment>
<dbReference type="InterPro" id="IPR003697">
    <property type="entry name" value="Maf-like"/>
</dbReference>
<keyword evidence="3 4" id="KW-0546">Nucleotide metabolism</keyword>
<comment type="subcellular location">
    <subcellularLocation>
        <location evidence="4">Cytoplasm</location>
    </subcellularLocation>
</comment>
<dbReference type="InterPro" id="IPR029001">
    <property type="entry name" value="ITPase-like_fam"/>
</dbReference>
<dbReference type="PIRSF" id="PIRSF006305">
    <property type="entry name" value="Maf"/>
    <property type="match status" value="1"/>
</dbReference>
<keyword evidence="6" id="KW-1185">Reference proteome</keyword>
<comment type="cofactor">
    <cofactor evidence="1 4">
        <name>a divalent metal cation</name>
        <dbReference type="ChEBI" id="CHEBI:60240"/>
    </cofactor>
</comment>
<comment type="similarity">
    <text evidence="4">Belongs to the Maf family.</text>
</comment>
<comment type="catalytic activity">
    <reaction evidence="4">
        <text>a ribonucleoside 5'-triphosphate + H2O = a ribonucleoside 5'-phosphate + diphosphate + H(+)</text>
        <dbReference type="Rhea" id="RHEA:23996"/>
        <dbReference type="ChEBI" id="CHEBI:15377"/>
        <dbReference type="ChEBI" id="CHEBI:15378"/>
        <dbReference type="ChEBI" id="CHEBI:33019"/>
        <dbReference type="ChEBI" id="CHEBI:58043"/>
        <dbReference type="ChEBI" id="CHEBI:61557"/>
        <dbReference type="EC" id="3.6.1.9"/>
    </reaction>
</comment>
<evidence type="ECO:0000256" key="4">
    <source>
        <dbReference type="HAMAP-Rule" id="MF_00528"/>
    </source>
</evidence>
<evidence type="ECO:0000313" key="6">
    <source>
        <dbReference type="Proteomes" id="UP001161405"/>
    </source>
</evidence>
<dbReference type="EC" id="3.6.1.9" evidence="4"/>
<dbReference type="HAMAP" id="MF_00528">
    <property type="entry name" value="Maf"/>
    <property type="match status" value="1"/>
</dbReference>
<proteinExistence type="inferred from homology"/>
<reference evidence="5" key="1">
    <citation type="journal article" date="2014" name="Int. J. Syst. Evol. Microbiol.">
        <title>Complete genome of a new Firmicutes species belonging to the dominant human colonic microbiota ('Ruminococcus bicirculans') reveals two chromosomes and a selective capacity to utilize plant glucans.</title>
        <authorList>
            <consortium name="NISC Comparative Sequencing Program"/>
            <person name="Wegmann U."/>
            <person name="Louis P."/>
            <person name="Goesmann A."/>
            <person name="Henrissat B."/>
            <person name="Duncan S.H."/>
            <person name="Flint H.J."/>
        </authorList>
    </citation>
    <scope>NUCLEOTIDE SEQUENCE</scope>
    <source>
        <strain evidence="5">NBRC 107169</strain>
    </source>
</reference>
<dbReference type="Pfam" id="PF02545">
    <property type="entry name" value="Maf"/>
    <property type="match status" value="1"/>
</dbReference>
<keyword evidence="2 4" id="KW-0378">Hydrolase</keyword>
<protein>
    <recommendedName>
        <fullName evidence="4">Nucleoside triphosphate pyrophosphatase</fullName>
        <ecNumber evidence="4">3.6.1.9</ecNumber>
    </recommendedName>
    <alternativeName>
        <fullName evidence="4">Nucleotide pyrophosphatase</fullName>
        <shortName evidence="4">Nucleotide PPase</shortName>
    </alternativeName>
</protein>
<dbReference type="PANTHER" id="PTHR43213">
    <property type="entry name" value="BIFUNCTIONAL DTTP/UTP PYROPHOSPHATASE/METHYLTRANSFERASE PROTEIN-RELATED"/>
    <property type="match status" value="1"/>
</dbReference>
<keyword evidence="4" id="KW-0963">Cytoplasm</keyword>
<name>A0ABQ5UR87_9HYPH</name>
<organism evidence="5 6">
    <name type="scientific">Maritalea porphyrae</name>
    <dbReference type="NCBI Taxonomy" id="880732"/>
    <lineage>
        <taxon>Bacteria</taxon>
        <taxon>Pseudomonadati</taxon>
        <taxon>Pseudomonadota</taxon>
        <taxon>Alphaproteobacteria</taxon>
        <taxon>Hyphomicrobiales</taxon>
        <taxon>Devosiaceae</taxon>
        <taxon>Maritalea</taxon>
    </lineage>
</organism>
<reference evidence="5" key="2">
    <citation type="submission" date="2023-01" db="EMBL/GenBank/DDBJ databases">
        <title>Draft genome sequence of Maritalea porphyrae strain NBRC 107169.</title>
        <authorList>
            <person name="Sun Q."/>
            <person name="Mori K."/>
        </authorList>
    </citation>
    <scope>NUCLEOTIDE SEQUENCE</scope>
    <source>
        <strain evidence="5">NBRC 107169</strain>
    </source>
</reference>
<evidence type="ECO:0000256" key="3">
    <source>
        <dbReference type="ARBA" id="ARBA00023080"/>
    </source>
</evidence>
<dbReference type="Proteomes" id="UP001161405">
    <property type="component" value="Unassembled WGS sequence"/>
</dbReference>
<dbReference type="EMBL" id="BSNI01000002">
    <property type="protein sequence ID" value="GLQ16850.1"/>
    <property type="molecule type" value="Genomic_DNA"/>
</dbReference>
<dbReference type="RefSeq" id="WP_284362623.1">
    <property type="nucleotide sequence ID" value="NZ_BSNI01000002.1"/>
</dbReference>
<accession>A0ABQ5UR87</accession>
<evidence type="ECO:0000313" key="5">
    <source>
        <dbReference type="EMBL" id="GLQ16850.1"/>
    </source>
</evidence>
<comment type="caution">
    <text evidence="5">The sequence shown here is derived from an EMBL/GenBank/DDBJ whole genome shotgun (WGS) entry which is preliminary data.</text>
</comment>
<sequence length="194" mass="21467">MIILATKSQTRIQLLANTGIDFKTETARIDEREIESSATSSTFDQQNLTQNLADAKAKNVSSRHPQALVVGADQTLSINDSYLHKPANFDALRDQLQLLRGKTHILCAAVSVCRDGEVLWGQQSDAKMTMREFSDAEADHVIKLEGDKLLKSVGGYRLEGPSIQLFERIDGDYFTILGLPLLPLLTALRELKAI</sequence>